<dbReference type="EMBL" id="CP000663">
    <property type="protein sequence ID" value="ABP72966.1"/>
    <property type="molecule type" value="Genomic_DNA"/>
</dbReference>
<dbReference type="BioCyc" id="RSPH349102:G1G8M-4247-MONOMER"/>
<sequence length="108" mass="11835">MVGLKRGRHPYARAACPASIAVIGHPAPVASCAGGPDADPATEAPEEVKDLLDQINGKGRRRRNRAGRENRPERFLLPRGGHGEVRLLRPSGCRKGGPVRRRRQRDEM</sequence>
<dbReference type="KEGG" id="rsq:Rsph17025_4115"/>
<dbReference type="AlphaFoldDB" id="A4X002"/>
<gene>
    <name evidence="2" type="ordered locus">Rsph17025_4115</name>
</gene>
<proteinExistence type="predicted"/>
<dbReference type="HOGENOM" id="CLU_2194932_0_0_5"/>
<feature type="compositionally biased region" description="Basic residues" evidence="1">
    <location>
        <begin position="97"/>
        <end position="108"/>
    </location>
</feature>
<geneLocation type="plasmid" evidence="2">
    <name>pRSPA02</name>
</geneLocation>
<name>A4X002_CERS5</name>
<keyword evidence="2" id="KW-0614">Plasmid</keyword>
<organism evidence="2">
    <name type="scientific">Cereibacter sphaeroides (strain ATCC 17025 / ATH 2.4.3)</name>
    <name type="common">Rhodobacter sphaeroides</name>
    <dbReference type="NCBI Taxonomy" id="349102"/>
    <lineage>
        <taxon>Bacteria</taxon>
        <taxon>Pseudomonadati</taxon>
        <taxon>Pseudomonadota</taxon>
        <taxon>Alphaproteobacteria</taxon>
        <taxon>Rhodobacterales</taxon>
        <taxon>Paracoccaceae</taxon>
        <taxon>Cereibacter</taxon>
    </lineage>
</organism>
<feature type="compositionally biased region" description="Basic and acidic residues" evidence="1">
    <location>
        <begin position="66"/>
        <end position="87"/>
    </location>
</feature>
<evidence type="ECO:0000256" key="1">
    <source>
        <dbReference type="SAM" id="MobiDB-lite"/>
    </source>
</evidence>
<accession>A4X002</accession>
<evidence type="ECO:0000313" key="2">
    <source>
        <dbReference type="EMBL" id="ABP72966.1"/>
    </source>
</evidence>
<reference evidence="2" key="1">
    <citation type="submission" date="2007-04" db="EMBL/GenBank/DDBJ databases">
        <title>Complete sequence of plasmid pRSPA02 of Rhodobacter sphaeroides ATCC 17025.</title>
        <authorList>
            <consortium name="US DOE Joint Genome Institute"/>
            <person name="Copeland A."/>
            <person name="Lucas S."/>
            <person name="Lapidus A."/>
            <person name="Barry K."/>
            <person name="Detter J.C."/>
            <person name="Glavina del Rio T."/>
            <person name="Hammon N."/>
            <person name="Israni S."/>
            <person name="Dalin E."/>
            <person name="Tice H."/>
            <person name="Pitluck S."/>
            <person name="Chertkov O."/>
            <person name="Brettin T."/>
            <person name="Bruce D."/>
            <person name="Han C."/>
            <person name="Schmutz J."/>
            <person name="Larimer F."/>
            <person name="Land M."/>
            <person name="Hauser L."/>
            <person name="Kyrpides N."/>
            <person name="Kim E."/>
            <person name="Richardson P."/>
            <person name="Mackenzie C."/>
            <person name="Choudhary M."/>
            <person name="Donohue T.J."/>
            <person name="Kaplan S."/>
        </authorList>
    </citation>
    <scope>NUCLEOTIDE SEQUENCE [LARGE SCALE GENOMIC DNA]</scope>
    <source>
        <strain evidence="2">ATCC 17025</strain>
        <plasmid evidence="2">pRSPA02</plasmid>
    </source>
</reference>
<feature type="region of interest" description="Disordered" evidence="1">
    <location>
        <begin position="55"/>
        <end position="108"/>
    </location>
</feature>
<protein>
    <submittedName>
        <fullName evidence="2">Uncharacterized protein</fullName>
    </submittedName>
</protein>